<dbReference type="InterPro" id="IPR027417">
    <property type="entry name" value="P-loop_NTPase"/>
</dbReference>
<dbReference type="AlphaFoldDB" id="A0A239K535"/>
<evidence type="ECO:0000256" key="1">
    <source>
        <dbReference type="SAM" id="MobiDB-lite"/>
    </source>
</evidence>
<keyword evidence="2" id="KW-0812">Transmembrane</keyword>
<dbReference type="SUPFAM" id="SSF52540">
    <property type="entry name" value="P-loop containing nucleoside triphosphate hydrolases"/>
    <property type="match status" value="1"/>
</dbReference>
<dbReference type="Proteomes" id="UP000198415">
    <property type="component" value="Unassembled WGS sequence"/>
</dbReference>
<protein>
    <submittedName>
        <fullName evidence="4">NACHT domain-containing protein</fullName>
    </submittedName>
</protein>
<keyword evidence="2" id="KW-0472">Membrane</keyword>
<dbReference type="Pfam" id="PF05729">
    <property type="entry name" value="NACHT"/>
    <property type="match status" value="1"/>
</dbReference>
<sequence>MGELLDQVQAWQAVLGLLGALVGVTGWLAARLRSVRRGAPEPRYRAWFLREYGSYRNPYLDARDELRLDRTYIPLLATAQHDTNQVDGDVERVADGQGHVILLGEAGAGKSTALQAYGVSLLLRRTRDVPFFVPVRILAAPWQHEPLGDYLVKLMHAADPEGSEREARETVGRLLAERRLVVLLDGLDEVDPARYERVLNDIHAFTRNDSGDFPTARARFVVTSRRHSFLRISRDWLAAGGPDAHREVALRPPADAPTQLYAVSPLTETQILAYLDRFRERFPDPDGPERFLAELTRLRLVELHRNPLVLSMSVGLFAERVQLDIPRSVAALYQTMIAEMLDRHSFLQNDRQVAANRFDKADKYDVLRGFALTALDRGWFGAFQQDDLVRHTRITRGRLVIAEDEVEDLAREIFDRSGLLTPTGAGRYGFAHRSIQEHLAAEQLILLGSAGRARLRRHALEQDWRQVFVYYTAMADQAPVTPFLAGLAGVAPVLACACLAGANCADRVGADIVARVEQVLEREPDRRIPALAALLSAMAGRRPAIRRTARDAAFNWITKISEPGAINAIGGTYEPALEIAVTLIEESNDLEAGDDLVSRVAELAPNDPRLVGPLWRQLSRSPRDARPAPSTDRDSGPAAQPPPAPVARLVDRLLRLAMDPVCFAELQRQPPQRPPFADDGLRREVYPFERGLSRDSNLVTLLCWAAEKEVTCSEPNLFLRARYEDPEAWRRLERDRGTAGGPHRRRRWPLHRDRNRDRDELVVGGFLTVVAVVAFGLIGTGLVGPDNRFGPLGGALALLLAGAELGIALTMLGVRPGPAADSADDEPSHWSEAYTSDDSRHWLEPQPAE</sequence>
<evidence type="ECO:0000313" key="5">
    <source>
        <dbReference type="Proteomes" id="UP000198415"/>
    </source>
</evidence>
<dbReference type="EMBL" id="FZNR01000043">
    <property type="protein sequence ID" value="SNT13265.1"/>
    <property type="molecule type" value="Genomic_DNA"/>
</dbReference>
<gene>
    <name evidence="4" type="ORF">SAMN06264365_1433</name>
</gene>
<proteinExistence type="predicted"/>
<keyword evidence="5" id="KW-1185">Reference proteome</keyword>
<accession>A0A239K535</accession>
<dbReference type="PANTHER" id="PTHR46844">
    <property type="entry name" value="SLR5058 PROTEIN"/>
    <property type="match status" value="1"/>
</dbReference>
<feature type="transmembrane region" description="Helical" evidence="2">
    <location>
        <begin position="12"/>
        <end position="30"/>
    </location>
</feature>
<dbReference type="PANTHER" id="PTHR46844:SF1">
    <property type="entry name" value="SLR5058 PROTEIN"/>
    <property type="match status" value="1"/>
</dbReference>
<feature type="region of interest" description="Disordered" evidence="1">
    <location>
        <begin position="817"/>
        <end position="849"/>
    </location>
</feature>
<evidence type="ECO:0000259" key="3">
    <source>
        <dbReference type="PROSITE" id="PS50837"/>
    </source>
</evidence>
<feature type="region of interest" description="Disordered" evidence="1">
    <location>
        <begin position="612"/>
        <end position="644"/>
    </location>
</feature>
<evidence type="ECO:0000256" key="2">
    <source>
        <dbReference type="SAM" id="Phobius"/>
    </source>
</evidence>
<keyword evidence="2" id="KW-1133">Transmembrane helix</keyword>
<evidence type="ECO:0000313" key="4">
    <source>
        <dbReference type="EMBL" id="SNT13265.1"/>
    </source>
</evidence>
<feature type="compositionally biased region" description="Basic and acidic residues" evidence="1">
    <location>
        <begin position="621"/>
        <end position="635"/>
    </location>
</feature>
<dbReference type="Gene3D" id="3.40.50.300">
    <property type="entry name" value="P-loop containing nucleotide triphosphate hydrolases"/>
    <property type="match status" value="1"/>
</dbReference>
<feature type="domain" description="NACHT" evidence="3">
    <location>
        <begin position="98"/>
        <end position="225"/>
    </location>
</feature>
<organism evidence="4 5">
    <name type="scientific">Actinoplanes regularis</name>
    <dbReference type="NCBI Taxonomy" id="52697"/>
    <lineage>
        <taxon>Bacteria</taxon>
        <taxon>Bacillati</taxon>
        <taxon>Actinomycetota</taxon>
        <taxon>Actinomycetes</taxon>
        <taxon>Micromonosporales</taxon>
        <taxon>Micromonosporaceae</taxon>
        <taxon>Actinoplanes</taxon>
    </lineage>
</organism>
<dbReference type="PROSITE" id="PS50837">
    <property type="entry name" value="NACHT"/>
    <property type="match status" value="1"/>
</dbReference>
<feature type="transmembrane region" description="Helical" evidence="2">
    <location>
        <begin position="761"/>
        <end position="783"/>
    </location>
</feature>
<dbReference type="InterPro" id="IPR007111">
    <property type="entry name" value="NACHT_NTPase"/>
</dbReference>
<reference evidence="4 5" key="1">
    <citation type="submission" date="2017-06" db="EMBL/GenBank/DDBJ databases">
        <authorList>
            <person name="Kim H.J."/>
            <person name="Triplett B.A."/>
        </authorList>
    </citation>
    <scope>NUCLEOTIDE SEQUENCE [LARGE SCALE GENOMIC DNA]</scope>
    <source>
        <strain evidence="4 5">DSM 43151</strain>
    </source>
</reference>
<name>A0A239K535_9ACTN</name>
<feature type="transmembrane region" description="Helical" evidence="2">
    <location>
        <begin position="789"/>
        <end position="812"/>
    </location>
</feature>
<dbReference type="RefSeq" id="WP_089299240.1">
    <property type="nucleotide sequence ID" value="NZ_BOMU01000136.1"/>
</dbReference>